<reference evidence="1 2" key="1">
    <citation type="submission" date="2018-11" db="EMBL/GenBank/DDBJ databases">
        <title>Genome sequence and assembly of Colletotrichum sidae.</title>
        <authorList>
            <person name="Gan P."/>
            <person name="Shirasu K."/>
        </authorList>
    </citation>
    <scope>NUCLEOTIDE SEQUENCE [LARGE SCALE GENOMIC DNA]</scope>
    <source>
        <strain evidence="1 2">CBS 518.97</strain>
    </source>
</reference>
<accession>A0A4R8TDY3</accession>
<comment type="caution">
    <text evidence="1">The sequence shown here is derived from an EMBL/GenBank/DDBJ whole genome shotgun (WGS) entry which is preliminary data.</text>
</comment>
<name>A0A4R8TDY3_9PEZI</name>
<sequence length="106" mass="11612">MAWVVGGGGDGFLEVLGCTIKFMLDLESRGSLRTWNFCGKATAVKRGSTRDETLSLPATKDVFAAARYKVLGRRTHRPIYTVATARSYRRITSLGDNIRVAEDSVA</sequence>
<dbReference type="Proteomes" id="UP000295604">
    <property type="component" value="Unassembled WGS sequence"/>
</dbReference>
<keyword evidence="2" id="KW-1185">Reference proteome</keyword>
<evidence type="ECO:0000313" key="2">
    <source>
        <dbReference type="Proteomes" id="UP000295604"/>
    </source>
</evidence>
<protein>
    <submittedName>
        <fullName evidence="1">Uncharacterized protein</fullName>
    </submittedName>
</protein>
<organism evidence="1 2">
    <name type="scientific">Colletotrichum sidae</name>
    <dbReference type="NCBI Taxonomy" id="1347389"/>
    <lineage>
        <taxon>Eukaryota</taxon>
        <taxon>Fungi</taxon>
        <taxon>Dikarya</taxon>
        <taxon>Ascomycota</taxon>
        <taxon>Pezizomycotina</taxon>
        <taxon>Sordariomycetes</taxon>
        <taxon>Hypocreomycetidae</taxon>
        <taxon>Glomerellales</taxon>
        <taxon>Glomerellaceae</taxon>
        <taxon>Colletotrichum</taxon>
        <taxon>Colletotrichum orbiculare species complex</taxon>
    </lineage>
</organism>
<gene>
    <name evidence="1" type="ORF">C8034_v002336</name>
</gene>
<proteinExistence type="predicted"/>
<dbReference type="AlphaFoldDB" id="A0A4R8TDY3"/>
<dbReference type="EMBL" id="QAPF01000126">
    <property type="protein sequence ID" value="TEA15767.1"/>
    <property type="molecule type" value="Genomic_DNA"/>
</dbReference>
<evidence type="ECO:0000313" key="1">
    <source>
        <dbReference type="EMBL" id="TEA15767.1"/>
    </source>
</evidence>